<comment type="caution">
    <text evidence="1">The sequence shown here is derived from an EMBL/GenBank/DDBJ whole genome shotgun (WGS) entry which is preliminary data.</text>
</comment>
<name>A0A917Q6A3_9HYPH</name>
<accession>A0A917Q6A3</accession>
<dbReference type="AlphaFoldDB" id="A0A917Q6A3"/>
<proteinExistence type="predicted"/>
<gene>
    <name evidence="1" type="ORF">GCM10011322_13450</name>
</gene>
<dbReference type="EMBL" id="BMMF01000003">
    <property type="protein sequence ID" value="GGK28240.1"/>
    <property type="molecule type" value="Genomic_DNA"/>
</dbReference>
<protein>
    <submittedName>
        <fullName evidence="1">Uncharacterized protein</fullName>
    </submittedName>
</protein>
<dbReference type="Proteomes" id="UP000600449">
    <property type="component" value="Unassembled WGS sequence"/>
</dbReference>
<reference evidence="1 2" key="1">
    <citation type="journal article" date="2014" name="Int. J. Syst. Evol. Microbiol.">
        <title>Complete genome sequence of Corynebacterium casei LMG S-19264T (=DSM 44701T), isolated from a smear-ripened cheese.</title>
        <authorList>
            <consortium name="US DOE Joint Genome Institute (JGI-PGF)"/>
            <person name="Walter F."/>
            <person name="Albersmeier A."/>
            <person name="Kalinowski J."/>
            <person name="Ruckert C."/>
        </authorList>
    </citation>
    <scope>NUCLEOTIDE SEQUENCE [LARGE SCALE GENOMIC DNA]</scope>
    <source>
        <strain evidence="1 2">CGMCC 1.9161</strain>
    </source>
</reference>
<organism evidence="1 2">
    <name type="scientific">Salinarimonas ramus</name>
    <dbReference type="NCBI Taxonomy" id="690164"/>
    <lineage>
        <taxon>Bacteria</taxon>
        <taxon>Pseudomonadati</taxon>
        <taxon>Pseudomonadota</taxon>
        <taxon>Alphaproteobacteria</taxon>
        <taxon>Hyphomicrobiales</taxon>
        <taxon>Salinarimonadaceae</taxon>
        <taxon>Salinarimonas</taxon>
    </lineage>
</organism>
<sequence length="62" mass="6578">MCFMVGVPFWTGRRRGSGAAGCFVFAISSTSGASVGHGRDQLVEHPLAAELRTSYGKLYVSP</sequence>
<keyword evidence="2" id="KW-1185">Reference proteome</keyword>
<evidence type="ECO:0000313" key="2">
    <source>
        <dbReference type="Proteomes" id="UP000600449"/>
    </source>
</evidence>
<evidence type="ECO:0000313" key="1">
    <source>
        <dbReference type="EMBL" id="GGK28240.1"/>
    </source>
</evidence>